<dbReference type="PANTHER" id="PTHR24314">
    <property type="entry name" value="NON-SPECIFIC LIPID TRANSFER PROTEIN-RELATED"/>
    <property type="match status" value="1"/>
</dbReference>
<reference evidence="3 4" key="1">
    <citation type="submission" date="2020-01" db="EMBL/GenBank/DDBJ databases">
        <title>The possibility of degradation of plastic by Microbulbifer hydrolyticus IRE-31.</title>
        <authorList>
            <person name="Liu L."/>
        </authorList>
    </citation>
    <scope>NUCLEOTIDE SEQUENCE [LARGE SCALE GENOMIC DNA]</scope>
    <source>
        <strain evidence="3 4">IRE-31</strain>
    </source>
</reference>
<keyword evidence="4" id="KW-1185">Reference proteome</keyword>
<dbReference type="InterPro" id="IPR002347">
    <property type="entry name" value="SDR_fam"/>
</dbReference>
<dbReference type="OrthoDB" id="9810734at2"/>
<dbReference type="GO" id="GO:0010304">
    <property type="term" value="P:PSII associated light-harvesting complex II catabolic process"/>
    <property type="evidence" value="ECO:0007669"/>
    <property type="project" value="TreeGrafter"/>
</dbReference>
<protein>
    <submittedName>
        <fullName evidence="3">SDR family NAD(P)-dependent oxidoreductase</fullName>
    </submittedName>
    <submittedName>
        <fullName evidence="2">Short-subunit dehydrogenase</fullName>
    </submittedName>
</protein>
<gene>
    <name evidence="3" type="ORF">GTQ55_10310</name>
    <name evidence="2" type="ORF">HNQ53_000331</name>
</gene>
<dbReference type="SUPFAM" id="SSF51735">
    <property type="entry name" value="NAD(P)-binding Rossmann-fold domains"/>
    <property type="match status" value="1"/>
</dbReference>
<dbReference type="RefSeq" id="WP_161858662.1">
    <property type="nucleotide sequence ID" value="NZ_CP047491.1"/>
</dbReference>
<dbReference type="GO" id="GO:0034256">
    <property type="term" value="F:chlorophyll(ide) b reductase activity"/>
    <property type="evidence" value="ECO:0007669"/>
    <property type="project" value="TreeGrafter"/>
</dbReference>
<evidence type="ECO:0000256" key="1">
    <source>
        <dbReference type="RuleBase" id="RU000363"/>
    </source>
</evidence>
<evidence type="ECO:0000313" key="3">
    <source>
        <dbReference type="EMBL" id="QHQ39340.1"/>
    </source>
</evidence>
<dbReference type="PRINTS" id="PR00081">
    <property type="entry name" value="GDHRDH"/>
</dbReference>
<dbReference type="PRINTS" id="PR00080">
    <property type="entry name" value="SDRFAMILY"/>
</dbReference>
<name>A0A6P1TCP9_9GAMM</name>
<evidence type="ECO:0000313" key="4">
    <source>
        <dbReference type="Proteomes" id="UP000464675"/>
    </source>
</evidence>
<dbReference type="Pfam" id="PF00106">
    <property type="entry name" value="adh_short"/>
    <property type="match status" value="1"/>
</dbReference>
<dbReference type="PANTHER" id="PTHR24314:SF21">
    <property type="entry name" value="CHLOROPHYLL(IDE) B REDUCTASE NYC1, CHLOROPLASTIC-RELATED"/>
    <property type="match status" value="1"/>
</dbReference>
<comment type="similarity">
    <text evidence="1">Belongs to the short-chain dehydrogenases/reductases (SDR) family.</text>
</comment>
<dbReference type="GO" id="GO:0015996">
    <property type="term" value="P:chlorophyll catabolic process"/>
    <property type="evidence" value="ECO:0007669"/>
    <property type="project" value="TreeGrafter"/>
</dbReference>
<dbReference type="InterPro" id="IPR052625">
    <property type="entry name" value="Chl_b_Red"/>
</dbReference>
<dbReference type="EMBL" id="JACHHR010000001">
    <property type="protein sequence ID" value="MBB5210143.1"/>
    <property type="molecule type" value="Genomic_DNA"/>
</dbReference>
<dbReference type="CDD" id="cd05233">
    <property type="entry name" value="SDR_c"/>
    <property type="match status" value="1"/>
</dbReference>
<accession>A0A6P1TCP9</accession>
<evidence type="ECO:0000313" key="5">
    <source>
        <dbReference type="Proteomes" id="UP000563601"/>
    </source>
</evidence>
<dbReference type="EMBL" id="CP047491">
    <property type="protein sequence ID" value="QHQ39340.1"/>
    <property type="molecule type" value="Genomic_DNA"/>
</dbReference>
<evidence type="ECO:0000313" key="2">
    <source>
        <dbReference type="EMBL" id="MBB5210143.1"/>
    </source>
</evidence>
<dbReference type="InterPro" id="IPR036291">
    <property type="entry name" value="NAD(P)-bd_dom_sf"/>
</dbReference>
<reference evidence="2 5" key="2">
    <citation type="submission" date="2020-08" db="EMBL/GenBank/DDBJ databases">
        <title>Genomic Encyclopedia of Type Strains, Phase IV (KMG-IV): sequencing the most valuable type-strain genomes for metagenomic binning, comparative biology and taxonomic classification.</title>
        <authorList>
            <person name="Goeker M."/>
        </authorList>
    </citation>
    <scope>NUCLEOTIDE SEQUENCE [LARGE SCALE GENOMIC DNA]</scope>
    <source>
        <strain evidence="2 5">DSM 11525</strain>
    </source>
</reference>
<dbReference type="AlphaFoldDB" id="A0A6P1TCP9"/>
<sequence length="268" mass="28952">MKTVVITGSTRGIGRGLAENFLARGCRVIVSARSQNKVDEAVTELQAAYGTDAVAGLRCDITSEQELAELWGFAHARGPVDYWINNAGMSIVRKPLAEQSADDLRRIVDTNLTGLLLACKVALAGMQQQGHGQIWNMEGFGSTGQTAPGMAAYGATKRGLNYLTKALQKEVKGTAVQVNTLSPGIVVTDLLVGDYDLNSSEWQKTRKILNILGDTVDTVTPYLVQGILSAQKSGSRVVWLTGRKAFWRFLTAGFNKRDLFAGYKSHAA</sequence>
<organism evidence="2 5">
    <name type="scientific">Microbulbifer hydrolyticus</name>
    <dbReference type="NCBI Taxonomy" id="48074"/>
    <lineage>
        <taxon>Bacteria</taxon>
        <taxon>Pseudomonadati</taxon>
        <taxon>Pseudomonadota</taxon>
        <taxon>Gammaproteobacteria</taxon>
        <taxon>Cellvibrionales</taxon>
        <taxon>Microbulbiferaceae</taxon>
        <taxon>Microbulbifer</taxon>
    </lineage>
</organism>
<dbReference type="Gene3D" id="3.40.50.720">
    <property type="entry name" value="NAD(P)-binding Rossmann-like Domain"/>
    <property type="match status" value="1"/>
</dbReference>
<dbReference type="Proteomes" id="UP000464675">
    <property type="component" value="Chromosome"/>
</dbReference>
<proteinExistence type="inferred from homology"/>
<dbReference type="Proteomes" id="UP000563601">
    <property type="component" value="Unassembled WGS sequence"/>
</dbReference>